<feature type="transmembrane region" description="Helical" evidence="1">
    <location>
        <begin position="64"/>
        <end position="83"/>
    </location>
</feature>
<evidence type="ECO:0000313" key="3">
    <source>
        <dbReference type="EMBL" id="EHJ09285.1"/>
    </source>
</evidence>
<reference evidence="3 4" key="1">
    <citation type="journal article" date="2011" name="Front. Microbiol.">
        <title>Two Strains of Crocosphaera watsonii with Highly Conserved Genomes are Distinguished by Strain-Specific Features.</title>
        <authorList>
            <person name="Bench S.R."/>
            <person name="Ilikchyan I.N."/>
            <person name="Tripp H.J."/>
            <person name="Zehr J.P."/>
        </authorList>
    </citation>
    <scope>NUCLEOTIDE SEQUENCE [LARGE SCALE GENOMIC DNA]</scope>
    <source>
        <strain evidence="3 4">WH 0003</strain>
    </source>
</reference>
<dbReference type="EMBL" id="AESD01001096">
    <property type="protein sequence ID" value="EHJ09285.1"/>
    <property type="molecule type" value="Genomic_DNA"/>
</dbReference>
<organism evidence="3 4">
    <name type="scientific">Crocosphaera watsonii WH 0003</name>
    <dbReference type="NCBI Taxonomy" id="423471"/>
    <lineage>
        <taxon>Bacteria</taxon>
        <taxon>Bacillati</taxon>
        <taxon>Cyanobacteriota</taxon>
        <taxon>Cyanophyceae</taxon>
        <taxon>Oscillatoriophycideae</taxon>
        <taxon>Chroococcales</taxon>
        <taxon>Aphanothecaceae</taxon>
        <taxon>Crocosphaera</taxon>
    </lineage>
</organism>
<dbReference type="InterPro" id="IPR007055">
    <property type="entry name" value="BON_dom"/>
</dbReference>
<proteinExistence type="predicted"/>
<evidence type="ECO:0000256" key="1">
    <source>
        <dbReference type="SAM" id="Phobius"/>
    </source>
</evidence>
<keyword evidence="1" id="KW-1133">Transmembrane helix</keyword>
<comment type="caution">
    <text evidence="3">The sequence shown here is derived from an EMBL/GenBank/DDBJ whole genome shotgun (WGS) entry which is preliminary data.</text>
</comment>
<name>G5JEV2_CROWT</name>
<evidence type="ECO:0000313" key="4">
    <source>
        <dbReference type="Proteomes" id="UP000003477"/>
    </source>
</evidence>
<accession>G5JEV2</accession>
<gene>
    <name evidence="3" type="ORF">CWATWH0003_B289</name>
</gene>
<dbReference type="Proteomes" id="UP000003477">
    <property type="component" value="Unassembled WGS sequence"/>
</dbReference>
<keyword evidence="1" id="KW-0472">Membrane</keyword>
<dbReference type="PATRIC" id="fig|423471.3.peg.5555"/>
<protein>
    <recommendedName>
        <fullName evidence="2">BON domain-containing protein</fullName>
    </recommendedName>
</protein>
<evidence type="ECO:0000259" key="2">
    <source>
        <dbReference type="Pfam" id="PF04972"/>
    </source>
</evidence>
<dbReference type="AlphaFoldDB" id="G5JEV2"/>
<feature type="domain" description="BON" evidence="2">
    <location>
        <begin position="254"/>
        <end position="291"/>
    </location>
</feature>
<sequence length="300" mass="34624">MNLIDWLKEEEIKKGLIDWLMKRNMRKRPGNANQILIKIQKIQSNRQIQDSRNRKGNNNLGPRLGCLSLLLITGILAGIWAIYINPPLTECKVKDGLPNKYGISKQIENKIKSKLGQSLLSLTILQKEFKKGKCDIYLYGEILNKAQLDSLLEEIQRISVYINLIYTGIKIDQETKKVEFCLPNNNDETLPWDYLAKKLEEEYNKDNQLKERYTFRLPTDEEIEAYLNKSKLSSQQEITTEQGSNIQQEIIIFHKGCEIILRGQVETESDKTDLIDIANNLEGVKLVNEIDLKVISSENN</sequence>
<keyword evidence="1" id="KW-0812">Transmembrane</keyword>
<dbReference type="Pfam" id="PF04972">
    <property type="entry name" value="BON"/>
    <property type="match status" value="1"/>
</dbReference>